<name>A0AAW1SI00_9CHLO</name>
<sequence length="200" mass="21912">MEAGLMAQPSAENEFALMMHERIVSLEQLVDRLCMDLDARAPLPPATAFSIDSRIRGWFFSVKVWADAWPQDEDRAILAVLEEASRSGGRGNLSLVLCKHDTREAQCNHLRLALAMARLANPDAATAVEVDGGGDLEDMLGRRVLCIEGILDTHNPAFDPATIGSAIDRVWQSMLLDRGFNNMDALSAKGRQCKDASCMV</sequence>
<keyword evidence="2" id="KW-1185">Reference proteome</keyword>
<evidence type="ECO:0000313" key="1">
    <source>
        <dbReference type="EMBL" id="KAK9845141.1"/>
    </source>
</evidence>
<reference evidence="1 2" key="1">
    <citation type="journal article" date="2024" name="Nat. Commun.">
        <title>Phylogenomics reveals the evolutionary origins of lichenization in chlorophyte algae.</title>
        <authorList>
            <person name="Puginier C."/>
            <person name="Libourel C."/>
            <person name="Otte J."/>
            <person name="Skaloud P."/>
            <person name="Haon M."/>
            <person name="Grisel S."/>
            <person name="Petersen M."/>
            <person name="Berrin J.G."/>
            <person name="Delaux P.M."/>
            <person name="Dal Grande F."/>
            <person name="Keller J."/>
        </authorList>
    </citation>
    <scope>NUCLEOTIDE SEQUENCE [LARGE SCALE GENOMIC DNA]</scope>
    <source>
        <strain evidence="1 2">SAG 2145</strain>
    </source>
</reference>
<gene>
    <name evidence="1" type="ORF">WJX74_011108</name>
</gene>
<proteinExistence type="predicted"/>
<dbReference type="Proteomes" id="UP001438707">
    <property type="component" value="Unassembled WGS sequence"/>
</dbReference>
<accession>A0AAW1SI00</accession>
<evidence type="ECO:0000313" key="2">
    <source>
        <dbReference type="Proteomes" id="UP001438707"/>
    </source>
</evidence>
<dbReference type="EMBL" id="JALJOS010000001">
    <property type="protein sequence ID" value="KAK9845141.1"/>
    <property type="molecule type" value="Genomic_DNA"/>
</dbReference>
<dbReference type="AlphaFoldDB" id="A0AAW1SI00"/>
<organism evidence="1 2">
    <name type="scientific">Apatococcus lobatus</name>
    <dbReference type="NCBI Taxonomy" id="904363"/>
    <lineage>
        <taxon>Eukaryota</taxon>
        <taxon>Viridiplantae</taxon>
        <taxon>Chlorophyta</taxon>
        <taxon>core chlorophytes</taxon>
        <taxon>Trebouxiophyceae</taxon>
        <taxon>Chlorellales</taxon>
        <taxon>Chlorellaceae</taxon>
        <taxon>Apatococcus</taxon>
    </lineage>
</organism>
<comment type="caution">
    <text evidence="1">The sequence shown here is derived from an EMBL/GenBank/DDBJ whole genome shotgun (WGS) entry which is preliminary data.</text>
</comment>
<protein>
    <submittedName>
        <fullName evidence="1">Uncharacterized protein</fullName>
    </submittedName>
</protein>